<dbReference type="GO" id="GO:0005524">
    <property type="term" value="F:ATP binding"/>
    <property type="evidence" value="ECO:0007669"/>
    <property type="project" value="UniProtKB-UniRule"/>
</dbReference>
<dbReference type="Pfam" id="PF00271">
    <property type="entry name" value="Helicase_C"/>
    <property type="match status" value="1"/>
</dbReference>
<dbReference type="SMART" id="SM00487">
    <property type="entry name" value="DEXDc"/>
    <property type="match status" value="1"/>
</dbReference>
<dbReference type="InterPro" id="IPR027417">
    <property type="entry name" value="P-loop_NTPase"/>
</dbReference>
<feature type="region of interest" description="Disordered" evidence="6">
    <location>
        <begin position="69"/>
        <end position="130"/>
    </location>
</feature>
<evidence type="ECO:0000256" key="5">
    <source>
        <dbReference type="RuleBase" id="RU365068"/>
    </source>
</evidence>
<dbReference type="GO" id="GO:0016787">
    <property type="term" value="F:hydrolase activity"/>
    <property type="evidence" value="ECO:0007669"/>
    <property type="project" value="UniProtKB-KW"/>
</dbReference>
<dbReference type="Proteomes" id="UP000051952">
    <property type="component" value="Unassembled WGS sequence"/>
</dbReference>
<comment type="function">
    <text evidence="5">RNA helicase.</text>
</comment>
<dbReference type="Pfam" id="PF00270">
    <property type="entry name" value="DEAD"/>
    <property type="match status" value="1"/>
</dbReference>
<evidence type="ECO:0000256" key="2">
    <source>
        <dbReference type="ARBA" id="ARBA00022801"/>
    </source>
</evidence>
<evidence type="ECO:0000313" key="9">
    <source>
        <dbReference type="EMBL" id="CUG93404.1"/>
    </source>
</evidence>
<comment type="catalytic activity">
    <reaction evidence="5">
        <text>ATP + H2O = ADP + phosphate + H(+)</text>
        <dbReference type="Rhea" id="RHEA:13065"/>
        <dbReference type="ChEBI" id="CHEBI:15377"/>
        <dbReference type="ChEBI" id="CHEBI:15378"/>
        <dbReference type="ChEBI" id="CHEBI:30616"/>
        <dbReference type="ChEBI" id="CHEBI:43474"/>
        <dbReference type="ChEBI" id="CHEBI:456216"/>
        <dbReference type="EC" id="3.6.4.13"/>
    </reaction>
</comment>
<dbReference type="InterPro" id="IPR014001">
    <property type="entry name" value="Helicase_ATP-bd"/>
</dbReference>
<comment type="similarity">
    <text evidence="5">Belongs to the DEAD box helicase family.</text>
</comment>
<evidence type="ECO:0000256" key="1">
    <source>
        <dbReference type="ARBA" id="ARBA00022741"/>
    </source>
</evidence>
<sequence length="694" mass="77291">MHITKVIFRLKEKEINTKNRNKTFEGSPSLMRRAFLSSATFSARMEANALVRSITSNSLLTHRRRASDFYNNHGGQNRRAVNSTHANPKMNASADEDVESAVRELLGTSTTASELDDSSNTPSQGHSDVRKLPDFDVKVFDKFGMKAPPPRVPISDDPQHLLPVLPDVLKEHVIKHCRRMNITRWTLPQSTAMGVILEGRDVLCISPTSSGKTMAFLIPSLMQILSHAGQVPGMSTSGDKDSQDVGSSDATAQNLSALTRQRISTGEVCKFCEMDVFKTPVCSFTGHPHRIPVLDENAQHRRAAEKVKNLSAIVEPKLLIIEPTNELVTQVSNVARNFHCGYKICGATNDNRRNYNDSDVLVITPQRAVHLLLANRLTLRSVRVCVMDEVDSLLSTQFFDEMKVLMAALPKGGERAQRLLFGATLPPPTFEMIRREMLLPSHRFILATPASTPISVSTPSLTVANNSHQVTHTVLMVSRVEKLDVLLNLFETGVLRGDQRTIIFCQRGVTAIAHNIRDKLRQGTSASTQAVRVTWIAASETLAQRESAMKLFQSGVASVLICSDLVGRGIDFHNVVNVVNFAMPLEIEQWVHRSGRCGRHGMKGYVFSLFQPEDMRLAKPLVSILRQHNQLVPPKLQEYASKTFVDKFKNSLFHHPTKGYNPRNPEQHTPVIGRGAAKIPDYQQQAANSKFRPW</sequence>
<dbReference type="AlphaFoldDB" id="A0A0S4JPF4"/>
<keyword evidence="5 9" id="KW-0347">Helicase</keyword>
<evidence type="ECO:0000256" key="3">
    <source>
        <dbReference type="ARBA" id="ARBA00022840"/>
    </source>
</evidence>
<feature type="compositionally biased region" description="Polar residues" evidence="6">
    <location>
        <begin position="69"/>
        <end position="86"/>
    </location>
</feature>
<keyword evidence="1 5" id="KW-0547">Nucleotide-binding</keyword>
<gene>
    <name evidence="9" type="ORF">BSAL_42710</name>
</gene>
<evidence type="ECO:0000313" key="10">
    <source>
        <dbReference type="Proteomes" id="UP000051952"/>
    </source>
</evidence>
<keyword evidence="10" id="KW-1185">Reference proteome</keyword>
<protein>
    <recommendedName>
        <fullName evidence="5">ATP-dependent RNA helicase</fullName>
        <ecNumber evidence="5">3.6.4.13</ecNumber>
    </recommendedName>
</protein>
<keyword evidence="4 5" id="KW-0694">RNA-binding</keyword>
<dbReference type="InterPro" id="IPR001650">
    <property type="entry name" value="Helicase_C-like"/>
</dbReference>
<dbReference type="InterPro" id="IPR011545">
    <property type="entry name" value="DEAD/DEAH_box_helicase_dom"/>
</dbReference>
<keyword evidence="3 5" id="KW-0067">ATP-binding</keyword>
<reference evidence="10" key="1">
    <citation type="submission" date="2015-09" db="EMBL/GenBank/DDBJ databases">
        <authorList>
            <consortium name="Pathogen Informatics"/>
        </authorList>
    </citation>
    <scope>NUCLEOTIDE SEQUENCE [LARGE SCALE GENOMIC DNA]</scope>
    <source>
        <strain evidence="10">Lake Konstanz</strain>
    </source>
</reference>
<dbReference type="SUPFAM" id="SSF52540">
    <property type="entry name" value="P-loop containing nucleoside triphosphate hydrolases"/>
    <property type="match status" value="2"/>
</dbReference>
<feature type="compositionally biased region" description="Polar residues" evidence="6">
    <location>
        <begin position="107"/>
        <end position="126"/>
    </location>
</feature>
<accession>A0A0S4JPF4</accession>
<proteinExistence type="inferred from homology"/>
<dbReference type="OMA" id="HCDYRIH"/>
<dbReference type="Gene3D" id="3.40.50.300">
    <property type="entry name" value="P-loop containing nucleotide triphosphate hydrolases"/>
    <property type="match status" value="2"/>
</dbReference>
<organism evidence="9 10">
    <name type="scientific">Bodo saltans</name>
    <name type="common">Flagellated protozoan</name>
    <dbReference type="NCBI Taxonomy" id="75058"/>
    <lineage>
        <taxon>Eukaryota</taxon>
        <taxon>Discoba</taxon>
        <taxon>Euglenozoa</taxon>
        <taxon>Kinetoplastea</taxon>
        <taxon>Metakinetoplastina</taxon>
        <taxon>Eubodonida</taxon>
        <taxon>Bodonidae</taxon>
        <taxon>Bodo</taxon>
    </lineage>
</organism>
<name>A0A0S4JPF4_BODSA</name>
<dbReference type="CDD" id="cd18787">
    <property type="entry name" value="SF2_C_DEAD"/>
    <property type="match status" value="1"/>
</dbReference>
<evidence type="ECO:0000259" key="8">
    <source>
        <dbReference type="PROSITE" id="PS51194"/>
    </source>
</evidence>
<evidence type="ECO:0000256" key="6">
    <source>
        <dbReference type="SAM" id="MobiDB-lite"/>
    </source>
</evidence>
<evidence type="ECO:0000256" key="4">
    <source>
        <dbReference type="ARBA" id="ARBA00022884"/>
    </source>
</evidence>
<dbReference type="OrthoDB" id="10256233at2759"/>
<dbReference type="SMART" id="SM00490">
    <property type="entry name" value="HELICc"/>
    <property type="match status" value="1"/>
</dbReference>
<dbReference type="PROSITE" id="PS51194">
    <property type="entry name" value="HELICASE_CTER"/>
    <property type="match status" value="1"/>
</dbReference>
<feature type="domain" description="Helicase C-terminal" evidence="8">
    <location>
        <begin position="482"/>
        <end position="640"/>
    </location>
</feature>
<dbReference type="PROSITE" id="PS51192">
    <property type="entry name" value="HELICASE_ATP_BIND_1"/>
    <property type="match status" value="1"/>
</dbReference>
<dbReference type="EC" id="3.6.4.13" evidence="5"/>
<dbReference type="GO" id="GO:0003723">
    <property type="term" value="F:RNA binding"/>
    <property type="evidence" value="ECO:0007669"/>
    <property type="project" value="UniProtKB-UniRule"/>
</dbReference>
<dbReference type="EMBL" id="CYKH01002151">
    <property type="protein sequence ID" value="CUG93404.1"/>
    <property type="molecule type" value="Genomic_DNA"/>
</dbReference>
<evidence type="ECO:0000259" key="7">
    <source>
        <dbReference type="PROSITE" id="PS51192"/>
    </source>
</evidence>
<feature type="domain" description="Helicase ATP-binding" evidence="7">
    <location>
        <begin position="193"/>
        <end position="443"/>
    </location>
</feature>
<dbReference type="VEuPathDB" id="TriTrypDB:BSAL_42710"/>
<keyword evidence="2 5" id="KW-0378">Hydrolase</keyword>
<comment type="domain">
    <text evidence="5">The Q motif is unique to and characteristic of the DEAD box family of RNA helicases and controls ATP binding and hydrolysis.</text>
</comment>
<dbReference type="GO" id="GO:0003724">
    <property type="term" value="F:RNA helicase activity"/>
    <property type="evidence" value="ECO:0007669"/>
    <property type="project" value="UniProtKB-EC"/>
</dbReference>
<dbReference type="PANTHER" id="PTHR24031">
    <property type="entry name" value="RNA HELICASE"/>
    <property type="match status" value="1"/>
</dbReference>